<comment type="subcellular location">
    <subcellularLocation>
        <location evidence="1">Nucleus</location>
    </subcellularLocation>
</comment>
<dbReference type="PANTHER" id="PTHR37534">
    <property type="entry name" value="TRANSCRIPTIONAL ACTIVATOR PROTEIN UGA3"/>
    <property type="match status" value="1"/>
</dbReference>
<dbReference type="AlphaFoldDB" id="A0A0D1X627"/>
<dbReference type="PANTHER" id="PTHR37534:SF46">
    <property type="entry name" value="ZN(II)2CYS6 TRANSCRIPTION FACTOR (EUROFUNG)"/>
    <property type="match status" value="1"/>
</dbReference>
<dbReference type="Pfam" id="PF11951">
    <property type="entry name" value="Fungal_trans_2"/>
    <property type="match status" value="1"/>
</dbReference>
<reference evidence="3 4" key="1">
    <citation type="submission" date="2015-01" db="EMBL/GenBank/DDBJ databases">
        <title>The Genome Sequence of Exophiala sideris CBS121828.</title>
        <authorList>
            <consortium name="The Broad Institute Genomics Platform"/>
            <person name="Cuomo C."/>
            <person name="de Hoog S."/>
            <person name="Gorbushina A."/>
            <person name="Stielow B."/>
            <person name="Teixiera M."/>
            <person name="Abouelleil A."/>
            <person name="Chapman S.B."/>
            <person name="Priest M."/>
            <person name="Young S.K."/>
            <person name="Wortman J."/>
            <person name="Nusbaum C."/>
            <person name="Birren B."/>
        </authorList>
    </citation>
    <scope>NUCLEOTIDE SEQUENCE [LARGE SCALE GENOMIC DNA]</scope>
    <source>
        <strain evidence="3 4">CBS 121828</strain>
    </source>
</reference>
<keyword evidence="2" id="KW-0539">Nucleus</keyword>
<dbReference type="STRING" id="1016849.A0A0D1X627"/>
<dbReference type="InterPro" id="IPR021858">
    <property type="entry name" value="Fun_TF"/>
</dbReference>
<gene>
    <name evidence="3" type="ORF">PV11_05216</name>
</gene>
<name>A0A0D1X627_9EURO</name>
<evidence type="ECO:0008006" key="5">
    <source>
        <dbReference type="Google" id="ProtNLM"/>
    </source>
</evidence>
<evidence type="ECO:0000256" key="2">
    <source>
        <dbReference type="ARBA" id="ARBA00023242"/>
    </source>
</evidence>
<dbReference type="HOGENOM" id="CLU_023417_1_0_1"/>
<dbReference type="Proteomes" id="UP000053599">
    <property type="component" value="Unassembled WGS sequence"/>
</dbReference>
<evidence type="ECO:0000313" key="3">
    <source>
        <dbReference type="EMBL" id="KIV83166.1"/>
    </source>
</evidence>
<dbReference type="GO" id="GO:0005634">
    <property type="term" value="C:nucleus"/>
    <property type="evidence" value="ECO:0007669"/>
    <property type="project" value="UniProtKB-SubCell"/>
</dbReference>
<organism evidence="3 4">
    <name type="scientific">Exophiala sideris</name>
    <dbReference type="NCBI Taxonomy" id="1016849"/>
    <lineage>
        <taxon>Eukaryota</taxon>
        <taxon>Fungi</taxon>
        <taxon>Dikarya</taxon>
        <taxon>Ascomycota</taxon>
        <taxon>Pezizomycotina</taxon>
        <taxon>Eurotiomycetes</taxon>
        <taxon>Chaetothyriomycetidae</taxon>
        <taxon>Chaetothyriales</taxon>
        <taxon>Herpotrichiellaceae</taxon>
        <taxon>Exophiala</taxon>
    </lineage>
</organism>
<evidence type="ECO:0000313" key="4">
    <source>
        <dbReference type="Proteomes" id="UP000053599"/>
    </source>
</evidence>
<accession>A0A0D1X627</accession>
<evidence type="ECO:0000256" key="1">
    <source>
        <dbReference type="ARBA" id="ARBA00004123"/>
    </source>
</evidence>
<protein>
    <recommendedName>
        <fullName evidence="5">Transcription factor domain-containing protein</fullName>
    </recommendedName>
</protein>
<dbReference type="EMBL" id="KN846952">
    <property type="protein sequence ID" value="KIV83166.1"/>
    <property type="molecule type" value="Genomic_DNA"/>
</dbReference>
<sequence>MSESLSLDSRLRSNRPEHGEFLSLIPYLYSAPPVQSLSPRSVHLFDFMRRVFIPHLVRPASDPRFIEDYTSQSLQLAGDAPFLMDALMACSGVEFPANTGYNRKMSESFYTKALGGFRAYLAQDHSQQSETIALRTIFILIIYERSRIYPSKDVYTHLTGVAVLIKSCCDQLDREPPESTPDASNLARILALEAFIFHAATSLPFQSPVCRSDIVDDAFDRAVDSLQQLLRRGTIDPYKSPILGAPPRLFAYVRQVALLYLRFTIDDVLEVQQCLDLDDNLSDWDNESFKAKTSGQHSTSAAYPIDKINESQTLCLSTRSPGSDAPLPGLQLYVLATRILLNHMVNPGMAKEASMAALISEAMSLVLLIDPVLDYFADYYVWPFFCLGISESMSHYRNLIMDKIVAFWETTRNGPMRLLGDMLSYEWKQPKRQW</sequence>
<proteinExistence type="predicted"/>
<dbReference type="OrthoDB" id="1919336at2759"/>